<dbReference type="InterPro" id="IPR041329">
    <property type="entry name" value="YubB_C"/>
</dbReference>
<feature type="region of interest" description="Disordered" evidence="1">
    <location>
        <begin position="168"/>
        <end position="190"/>
    </location>
</feature>
<sequence>MPNWCYNFATINCPSREVYEKFLDSIVLNTWFETFAPLGLDSEKPEGGWDCDKAIEVWKTKWAARDVEILNQYDDDLLLEIRFETAWTPPTGVYSIMNKEHDIEVTAFYNEVGCDFFGRCVYSKEKEIDEFFNHPSNKKELEELRKTISNELDDYMSFTWEELEERWKEEGQENGENQEFEKNEIERWEW</sequence>
<feature type="domain" description="YubB ferredoxin-like" evidence="2">
    <location>
        <begin position="71"/>
        <end position="147"/>
    </location>
</feature>
<evidence type="ECO:0000259" key="2">
    <source>
        <dbReference type="Pfam" id="PF18406"/>
    </source>
</evidence>
<name>A0A6C0D8B0_9ZZZZ</name>
<organism evidence="3">
    <name type="scientific">viral metagenome</name>
    <dbReference type="NCBI Taxonomy" id="1070528"/>
    <lineage>
        <taxon>unclassified sequences</taxon>
        <taxon>metagenomes</taxon>
        <taxon>organismal metagenomes</taxon>
    </lineage>
</organism>
<evidence type="ECO:0000313" key="3">
    <source>
        <dbReference type="EMBL" id="QHT12747.1"/>
    </source>
</evidence>
<proteinExistence type="predicted"/>
<dbReference type="Gene3D" id="3.30.70.1270">
    <property type="entry name" value="Api92-like domains"/>
    <property type="match status" value="1"/>
</dbReference>
<feature type="compositionally biased region" description="Basic and acidic residues" evidence="1">
    <location>
        <begin position="179"/>
        <end position="190"/>
    </location>
</feature>
<reference evidence="3" key="1">
    <citation type="journal article" date="2020" name="Nature">
        <title>Giant virus diversity and host interactions through global metagenomics.</title>
        <authorList>
            <person name="Schulz F."/>
            <person name="Roux S."/>
            <person name="Paez-Espino D."/>
            <person name="Jungbluth S."/>
            <person name="Walsh D.A."/>
            <person name="Denef V.J."/>
            <person name="McMahon K.D."/>
            <person name="Konstantinidis K.T."/>
            <person name="Eloe-Fadrosh E.A."/>
            <person name="Kyrpides N.C."/>
            <person name="Woyke T."/>
        </authorList>
    </citation>
    <scope>NUCLEOTIDE SEQUENCE</scope>
    <source>
        <strain evidence="3">GVMAG-M-3300023174-130</strain>
    </source>
</reference>
<dbReference type="EMBL" id="MN739550">
    <property type="protein sequence ID" value="QHT12747.1"/>
    <property type="molecule type" value="Genomic_DNA"/>
</dbReference>
<accession>A0A6C0D8B0</accession>
<evidence type="ECO:0000256" key="1">
    <source>
        <dbReference type="SAM" id="MobiDB-lite"/>
    </source>
</evidence>
<protein>
    <recommendedName>
        <fullName evidence="2">YubB ferredoxin-like domain-containing protein</fullName>
    </recommendedName>
</protein>
<dbReference type="AlphaFoldDB" id="A0A6C0D8B0"/>
<dbReference type="Pfam" id="PF18406">
    <property type="entry name" value="DUF1281_C"/>
    <property type="match status" value="1"/>
</dbReference>